<gene>
    <name evidence="1" type="ORF">HUT05_05640</name>
</gene>
<evidence type="ECO:0000313" key="2">
    <source>
        <dbReference type="Proteomes" id="UP000509418"/>
    </source>
</evidence>
<accession>A0A7H8T4U2</accession>
<name>A0A7H8T4U2_STRCX</name>
<protein>
    <submittedName>
        <fullName evidence="1">Uncharacterized protein</fullName>
    </submittedName>
</protein>
<dbReference type="Proteomes" id="UP000509418">
    <property type="component" value="Chromosome"/>
</dbReference>
<reference evidence="1 2" key="1">
    <citation type="submission" date="2020-06" db="EMBL/GenBank/DDBJ databases">
        <title>Genome mining for natural products.</title>
        <authorList>
            <person name="Zhang B."/>
            <person name="Shi J."/>
            <person name="Ge H."/>
        </authorList>
    </citation>
    <scope>NUCLEOTIDE SEQUENCE [LARGE SCALE GENOMIC DNA]</scope>
    <source>
        <strain evidence="1 2">NA02069</strain>
    </source>
</reference>
<evidence type="ECO:0000313" key="1">
    <source>
        <dbReference type="EMBL" id="QKZ16900.1"/>
    </source>
</evidence>
<proteinExistence type="predicted"/>
<sequence>MTNDSDAPVRRWAVPFSLPAGTDAYGEGSEFDIHPAASTAHGLPELFEVDSLGNSYLCSATCRLAPGE</sequence>
<dbReference type="RefSeq" id="WP_176574395.1">
    <property type="nucleotide sequence ID" value="NZ_CBDRGH010000074.1"/>
</dbReference>
<organism evidence="1 2">
    <name type="scientific">Streptomyces chartreusis</name>
    <dbReference type="NCBI Taxonomy" id="1969"/>
    <lineage>
        <taxon>Bacteria</taxon>
        <taxon>Bacillati</taxon>
        <taxon>Actinomycetota</taxon>
        <taxon>Actinomycetes</taxon>
        <taxon>Kitasatosporales</taxon>
        <taxon>Streptomycetaceae</taxon>
        <taxon>Streptomyces</taxon>
    </lineage>
</organism>
<keyword evidence="2" id="KW-1185">Reference proteome</keyword>
<dbReference type="EMBL" id="CP056041">
    <property type="protein sequence ID" value="QKZ16900.1"/>
    <property type="molecule type" value="Genomic_DNA"/>
</dbReference>
<dbReference type="AlphaFoldDB" id="A0A7H8T4U2"/>